<comment type="caution">
    <text evidence="3">The sequence shown here is derived from an EMBL/GenBank/DDBJ whole genome shotgun (WGS) entry which is preliminary data.</text>
</comment>
<dbReference type="AlphaFoldDB" id="A0A4C1STA0"/>
<feature type="region of interest" description="Disordered" evidence="1">
    <location>
        <begin position="101"/>
        <end position="186"/>
    </location>
</feature>
<dbReference type="Proteomes" id="UP000299102">
    <property type="component" value="Unassembled WGS sequence"/>
</dbReference>
<keyword evidence="2" id="KW-0732">Signal</keyword>
<feature type="compositionally biased region" description="Basic residues" evidence="1">
    <location>
        <begin position="415"/>
        <end position="427"/>
    </location>
</feature>
<feature type="compositionally biased region" description="Basic and acidic residues" evidence="1">
    <location>
        <begin position="169"/>
        <end position="186"/>
    </location>
</feature>
<dbReference type="OrthoDB" id="7491416at2759"/>
<feature type="compositionally biased region" description="Basic and acidic residues" evidence="1">
    <location>
        <begin position="103"/>
        <end position="115"/>
    </location>
</feature>
<keyword evidence="4" id="KW-1185">Reference proteome</keyword>
<evidence type="ECO:0000256" key="2">
    <source>
        <dbReference type="SAM" id="SignalP"/>
    </source>
</evidence>
<sequence length="562" mass="63753">MRALVFYVFLVGCLCIPLCRTKTVRNVSARTVTKNKDIAKRATNLEENANSNNEFFPNWVPFANKNIEELGELVAVKSKPKKRLAPPMNYVLKPVADTNSEDYYDKPHEGDDGPYKLELPAIESSPNNNTLDTEEPLTTTTTSTTTTEKTTTFKTTSEPTAVEPSTPKEQVKSRNNEKKLKEKEKEKVIKKDYDADYDDEEGASKARNETQITTTEKHIPQLDEVDELKRRHEAEQRQLAEEAREEEYKIEERERDLQLFNDRRKENDFRGWGDKRADYDETDVEKTTKKPRRKVNSNGEAPRKLYSTRISPKSSNYVQERTNDNSIRKSSTDEPPRSDSDYVENDEKLYNYGKKSTLRSKQKNDNRRNKQRSSYDVTSSAPLTTGGQYELYNERIKVTPELTKEESKNNPNKINKTRKTKRRRKPKTTTDAPDSFVAESIEDTASTKATITTAAAIAPSADAVSTNTDVVVDAVSAASDHKKDGGGDHSYKRALLLQHWGDPTERANEQTNYQTVGNHLNHQATITATCGPHRNPSGVTSASSVSWVVIGYPSKRRLTLRK</sequence>
<feature type="signal peptide" evidence="2">
    <location>
        <begin position="1"/>
        <end position="21"/>
    </location>
</feature>
<evidence type="ECO:0000313" key="3">
    <source>
        <dbReference type="EMBL" id="GBP05164.1"/>
    </source>
</evidence>
<protein>
    <submittedName>
        <fullName evidence="3">Uncharacterized protein</fullName>
    </submittedName>
</protein>
<feature type="region of interest" description="Disordered" evidence="1">
    <location>
        <begin position="400"/>
        <end position="432"/>
    </location>
</feature>
<feature type="chain" id="PRO_5020021404" evidence="2">
    <location>
        <begin position="22"/>
        <end position="562"/>
    </location>
</feature>
<feature type="compositionally biased region" description="Basic and acidic residues" evidence="1">
    <location>
        <begin position="321"/>
        <end position="349"/>
    </location>
</feature>
<feature type="compositionally biased region" description="Basic and acidic residues" evidence="1">
    <location>
        <begin position="215"/>
        <end position="288"/>
    </location>
</feature>
<organism evidence="3 4">
    <name type="scientific">Eumeta variegata</name>
    <name type="common">Bagworm moth</name>
    <name type="synonym">Eumeta japonica</name>
    <dbReference type="NCBI Taxonomy" id="151549"/>
    <lineage>
        <taxon>Eukaryota</taxon>
        <taxon>Metazoa</taxon>
        <taxon>Ecdysozoa</taxon>
        <taxon>Arthropoda</taxon>
        <taxon>Hexapoda</taxon>
        <taxon>Insecta</taxon>
        <taxon>Pterygota</taxon>
        <taxon>Neoptera</taxon>
        <taxon>Endopterygota</taxon>
        <taxon>Lepidoptera</taxon>
        <taxon>Glossata</taxon>
        <taxon>Ditrysia</taxon>
        <taxon>Tineoidea</taxon>
        <taxon>Psychidae</taxon>
        <taxon>Oiketicinae</taxon>
        <taxon>Eumeta</taxon>
    </lineage>
</organism>
<name>A0A4C1STA0_EUMVA</name>
<feature type="region of interest" description="Disordered" evidence="1">
    <location>
        <begin position="199"/>
        <end position="388"/>
    </location>
</feature>
<proteinExistence type="predicted"/>
<feature type="compositionally biased region" description="Polar residues" evidence="1">
    <location>
        <begin position="372"/>
        <end position="387"/>
    </location>
</feature>
<reference evidence="3 4" key="1">
    <citation type="journal article" date="2019" name="Commun. Biol.">
        <title>The bagworm genome reveals a unique fibroin gene that provides high tensile strength.</title>
        <authorList>
            <person name="Kono N."/>
            <person name="Nakamura H."/>
            <person name="Ohtoshi R."/>
            <person name="Tomita M."/>
            <person name="Numata K."/>
            <person name="Arakawa K."/>
        </authorList>
    </citation>
    <scope>NUCLEOTIDE SEQUENCE [LARGE SCALE GENOMIC DNA]</scope>
</reference>
<feature type="compositionally biased region" description="Low complexity" evidence="1">
    <location>
        <begin position="136"/>
        <end position="160"/>
    </location>
</feature>
<evidence type="ECO:0000313" key="4">
    <source>
        <dbReference type="Proteomes" id="UP000299102"/>
    </source>
</evidence>
<accession>A0A4C1STA0</accession>
<dbReference type="EMBL" id="BGZK01000016">
    <property type="protein sequence ID" value="GBP05164.1"/>
    <property type="molecule type" value="Genomic_DNA"/>
</dbReference>
<feature type="compositionally biased region" description="Polar residues" evidence="1">
    <location>
        <begin position="308"/>
        <end position="320"/>
    </location>
</feature>
<gene>
    <name evidence="3" type="ORF">EVAR_3474_1</name>
</gene>
<evidence type="ECO:0000256" key="1">
    <source>
        <dbReference type="SAM" id="MobiDB-lite"/>
    </source>
</evidence>